<reference evidence="7" key="1">
    <citation type="submission" date="2019-06" db="EMBL/GenBank/DDBJ databases">
        <authorList>
            <person name="Zheng W."/>
        </authorList>
    </citation>
    <scope>NUCLEOTIDE SEQUENCE</scope>
    <source>
        <strain evidence="7">QDHG01</strain>
    </source>
</reference>
<proteinExistence type="predicted"/>
<gene>
    <name evidence="7" type="ORF">FGO68_gene2347</name>
</gene>
<comment type="caution">
    <text evidence="7">The sequence shown here is derived from an EMBL/GenBank/DDBJ whole genome shotgun (WGS) entry which is preliminary data.</text>
</comment>
<dbReference type="AlphaFoldDB" id="A0A8J8T3X7"/>
<dbReference type="PROSITE" id="PS50145">
    <property type="entry name" value="ZF_TRAF"/>
    <property type="match status" value="1"/>
</dbReference>
<organism evidence="7 8">
    <name type="scientific">Halteria grandinella</name>
    <dbReference type="NCBI Taxonomy" id="5974"/>
    <lineage>
        <taxon>Eukaryota</taxon>
        <taxon>Sar</taxon>
        <taxon>Alveolata</taxon>
        <taxon>Ciliophora</taxon>
        <taxon>Intramacronucleata</taxon>
        <taxon>Spirotrichea</taxon>
        <taxon>Stichotrichia</taxon>
        <taxon>Sporadotrichida</taxon>
        <taxon>Halteriidae</taxon>
        <taxon>Halteria</taxon>
    </lineage>
</organism>
<evidence type="ECO:0000256" key="3">
    <source>
        <dbReference type="ARBA" id="ARBA00022833"/>
    </source>
</evidence>
<evidence type="ECO:0000256" key="1">
    <source>
        <dbReference type="ARBA" id="ARBA00022723"/>
    </source>
</evidence>
<feature type="zinc finger region" description="TRAF-type" evidence="4">
    <location>
        <begin position="89"/>
        <end position="136"/>
    </location>
</feature>
<evidence type="ECO:0000259" key="6">
    <source>
        <dbReference type="PROSITE" id="PS50145"/>
    </source>
</evidence>
<dbReference type="GO" id="GO:0008270">
    <property type="term" value="F:zinc ion binding"/>
    <property type="evidence" value="ECO:0007669"/>
    <property type="project" value="UniProtKB-KW"/>
</dbReference>
<evidence type="ECO:0000256" key="4">
    <source>
        <dbReference type="PROSITE-ProRule" id="PRU00207"/>
    </source>
</evidence>
<evidence type="ECO:0000256" key="5">
    <source>
        <dbReference type="SAM" id="Coils"/>
    </source>
</evidence>
<dbReference type="OrthoDB" id="305315at2759"/>
<dbReference type="Proteomes" id="UP000785679">
    <property type="component" value="Unassembled WGS sequence"/>
</dbReference>
<evidence type="ECO:0000313" key="8">
    <source>
        <dbReference type="Proteomes" id="UP000785679"/>
    </source>
</evidence>
<dbReference type="SUPFAM" id="SSF57850">
    <property type="entry name" value="RING/U-box"/>
    <property type="match status" value="1"/>
</dbReference>
<accession>A0A8J8T3X7</accession>
<keyword evidence="1 4" id="KW-0479">Metal-binding</keyword>
<protein>
    <recommendedName>
        <fullName evidence="6">TRAF-type domain-containing protein</fullName>
    </recommendedName>
</protein>
<dbReference type="InterPro" id="IPR001293">
    <property type="entry name" value="Znf_TRAF"/>
</dbReference>
<dbReference type="InterPro" id="IPR013083">
    <property type="entry name" value="Znf_RING/FYVE/PHD"/>
</dbReference>
<keyword evidence="8" id="KW-1185">Reference proteome</keyword>
<dbReference type="EMBL" id="RRYP01006887">
    <property type="protein sequence ID" value="TNV80900.1"/>
    <property type="molecule type" value="Genomic_DNA"/>
</dbReference>
<feature type="domain" description="TRAF-type" evidence="6">
    <location>
        <begin position="89"/>
        <end position="136"/>
    </location>
</feature>
<keyword evidence="2 4" id="KW-0863">Zinc-finger</keyword>
<feature type="coiled-coil region" evidence="5">
    <location>
        <begin position="185"/>
        <end position="212"/>
    </location>
</feature>
<sequence length="353" mass="40435">MLMCELCQGFVYDPLKCESCEQLYCGQEIQMWLTQNGRKCPHCQEVNPKFKPIGRFEKEVIGKTQVDGCSREACEKRNKAMLFEEFLKHLNSECLEIMIECPMKGCKGVFKRKECQEHFSQCLGRINKCRFCSSEVLLSKQTLHNENCVGYLRWENDLLKSENETMKIKLLVNNADKFSPADPIILDLLAKIQALQLQNSELKKNLSEQSMLTTRTLDNCLLDKTKYKKVHEVKVGTGGLSLHFLLYSEKRSLVIGGNVNQQSVTYFNMKTKSLKHLPIGIEPNRVIVASCQGGRYQLVKFVPQEITNGEWNLVLYDTFNAISGCWGVRTLDYQTIVCAQEVAESADGYWKHI</sequence>
<keyword evidence="3 4" id="KW-0862">Zinc</keyword>
<evidence type="ECO:0000313" key="7">
    <source>
        <dbReference type="EMBL" id="TNV80900.1"/>
    </source>
</evidence>
<keyword evidence="5" id="KW-0175">Coiled coil</keyword>
<name>A0A8J8T3X7_HALGN</name>
<evidence type="ECO:0000256" key="2">
    <source>
        <dbReference type="ARBA" id="ARBA00022771"/>
    </source>
</evidence>
<dbReference type="Gene3D" id="3.30.40.10">
    <property type="entry name" value="Zinc/RING finger domain, C3HC4 (zinc finger)"/>
    <property type="match status" value="2"/>
</dbReference>